<name>A0ACC3MVR2_9PEZI</name>
<comment type="caution">
    <text evidence="1">The sequence shown here is derived from an EMBL/GenBank/DDBJ whole genome shotgun (WGS) entry which is preliminary data.</text>
</comment>
<keyword evidence="2" id="KW-1185">Reference proteome</keyword>
<proteinExistence type="predicted"/>
<dbReference type="Proteomes" id="UP001281147">
    <property type="component" value="Unassembled WGS sequence"/>
</dbReference>
<dbReference type="EMBL" id="JAUTXU010000140">
    <property type="protein sequence ID" value="KAK3704356.1"/>
    <property type="molecule type" value="Genomic_DNA"/>
</dbReference>
<evidence type="ECO:0000313" key="2">
    <source>
        <dbReference type="Proteomes" id="UP001281147"/>
    </source>
</evidence>
<accession>A0ACC3MVR2</accession>
<organism evidence="1 2">
    <name type="scientific">Vermiconidia calcicola</name>
    <dbReference type="NCBI Taxonomy" id="1690605"/>
    <lineage>
        <taxon>Eukaryota</taxon>
        <taxon>Fungi</taxon>
        <taxon>Dikarya</taxon>
        <taxon>Ascomycota</taxon>
        <taxon>Pezizomycotina</taxon>
        <taxon>Dothideomycetes</taxon>
        <taxon>Dothideomycetidae</taxon>
        <taxon>Mycosphaerellales</taxon>
        <taxon>Extremaceae</taxon>
        <taxon>Vermiconidia</taxon>
    </lineage>
</organism>
<gene>
    <name evidence="1" type="ORF">LTR37_013909</name>
</gene>
<reference evidence="1" key="1">
    <citation type="submission" date="2023-07" db="EMBL/GenBank/DDBJ databases">
        <title>Black Yeasts Isolated from many extreme environments.</title>
        <authorList>
            <person name="Coleine C."/>
            <person name="Stajich J.E."/>
            <person name="Selbmann L."/>
        </authorList>
    </citation>
    <scope>NUCLEOTIDE SEQUENCE</scope>
    <source>
        <strain evidence="1">CCFEE 5714</strain>
    </source>
</reference>
<evidence type="ECO:0000313" key="1">
    <source>
        <dbReference type="EMBL" id="KAK3704356.1"/>
    </source>
</evidence>
<sequence length="348" mass="38098">MPSLTLHPPQRPGNTQSSPPPRLPPLAPTSNIAAYEIPESPVAPEYSPITPKVQPVFPATYPPPTQSASKTISYGDADGLQSQPPGAIAPTAQYISEPAPQPFSGEDATDAIALRAALSSLQFQKKKAQDDIRALEKIKKQALDDPALFRRELAAGRLREQRPKVGDLQAILDHTDSEDEEDQDDDEAMLGATAEVDEHDEVKLPEVPDSQPSRPTTSSASKPEWMGKTDPTVFTQTPGPQMPDLAPFERIPGPQNVVRMPYINWDKYHITGDPLDSMHEQQRKWPAKSRHKQDSPSSSCTNEQPPSVSVPPDPIKFRPKSDKAPSIIIRSARDDRSSGTIFSSLEAF</sequence>
<protein>
    <submittedName>
        <fullName evidence="1">Uncharacterized protein</fullName>
    </submittedName>
</protein>